<organism evidence="3 4">
    <name type="scientific">Ciona intestinalis</name>
    <name type="common">Transparent sea squirt</name>
    <name type="synonym">Ascidia intestinalis</name>
    <dbReference type="NCBI Taxonomy" id="7719"/>
    <lineage>
        <taxon>Eukaryota</taxon>
        <taxon>Metazoa</taxon>
        <taxon>Chordata</taxon>
        <taxon>Tunicata</taxon>
        <taxon>Ascidiacea</taxon>
        <taxon>Phlebobranchia</taxon>
        <taxon>Cionidae</taxon>
        <taxon>Ciona</taxon>
    </lineage>
</organism>
<feature type="chain" id="PRO_5003344979" evidence="2">
    <location>
        <begin position="22"/>
        <end position="105"/>
    </location>
</feature>
<dbReference type="Proteomes" id="UP000008144">
    <property type="component" value="Chromosome 11"/>
</dbReference>
<protein>
    <submittedName>
        <fullName evidence="3">Uncharacterized protein</fullName>
    </submittedName>
</protein>
<evidence type="ECO:0000256" key="1">
    <source>
        <dbReference type="SAM" id="MobiDB-lite"/>
    </source>
</evidence>
<reference evidence="4" key="1">
    <citation type="journal article" date="2002" name="Science">
        <title>The draft genome of Ciona intestinalis: insights into chordate and vertebrate origins.</title>
        <authorList>
            <person name="Dehal P."/>
            <person name="Satou Y."/>
            <person name="Campbell R.K."/>
            <person name="Chapman J."/>
            <person name="Degnan B."/>
            <person name="De Tomaso A."/>
            <person name="Davidson B."/>
            <person name="Di Gregorio A."/>
            <person name="Gelpke M."/>
            <person name="Goodstein D.M."/>
            <person name="Harafuji N."/>
            <person name="Hastings K.E."/>
            <person name="Ho I."/>
            <person name="Hotta K."/>
            <person name="Huang W."/>
            <person name="Kawashima T."/>
            <person name="Lemaire P."/>
            <person name="Martinez D."/>
            <person name="Meinertzhagen I.A."/>
            <person name="Necula S."/>
            <person name="Nonaka M."/>
            <person name="Putnam N."/>
            <person name="Rash S."/>
            <person name="Saiga H."/>
            <person name="Satake M."/>
            <person name="Terry A."/>
            <person name="Yamada L."/>
            <person name="Wang H.G."/>
            <person name="Awazu S."/>
            <person name="Azumi K."/>
            <person name="Boore J."/>
            <person name="Branno M."/>
            <person name="Chin-Bow S."/>
            <person name="DeSantis R."/>
            <person name="Doyle S."/>
            <person name="Francino P."/>
            <person name="Keys D.N."/>
            <person name="Haga S."/>
            <person name="Hayashi H."/>
            <person name="Hino K."/>
            <person name="Imai K.S."/>
            <person name="Inaba K."/>
            <person name="Kano S."/>
            <person name="Kobayashi K."/>
            <person name="Kobayashi M."/>
            <person name="Lee B.I."/>
            <person name="Makabe K.W."/>
            <person name="Manohar C."/>
            <person name="Matassi G."/>
            <person name="Medina M."/>
            <person name="Mochizuki Y."/>
            <person name="Mount S."/>
            <person name="Morishita T."/>
            <person name="Miura S."/>
            <person name="Nakayama A."/>
            <person name="Nishizaka S."/>
            <person name="Nomoto H."/>
            <person name="Ohta F."/>
            <person name="Oishi K."/>
            <person name="Rigoutsos I."/>
            <person name="Sano M."/>
            <person name="Sasaki A."/>
            <person name="Sasakura Y."/>
            <person name="Shoguchi E."/>
            <person name="Shin-i T."/>
            <person name="Spagnuolo A."/>
            <person name="Stainier D."/>
            <person name="Suzuki M.M."/>
            <person name="Tassy O."/>
            <person name="Takatori N."/>
            <person name="Tokuoka M."/>
            <person name="Yagi K."/>
            <person name="Yoshizaki F."/>
            <person name="Wada S."/>
            <person name="Zhang C."/>
            <person name="Hyatt P.D."/>
            <person name="Larimer F."/>
            <person name="Detter C."/>
            <person name="Doggett N."/>
            <person name="Glavina T."/>
            <person name="Hawkins T."/>
            <person name="Richardson P."/>
            <person name="Lucas S."/>
            <person name="Kohara Y."/>
            <person name="Levine M."/>
            <person name="Satoh N."/>
            <person name="Rokhsar D.S."/>
        </authorList>
    </citation>
    <scope>NUCLEOTIDE SEQUENCE [LARGE SCALE GENOMIC DNA]</scope>
</reference>
<accession>F6QHT4</accession>
<evidence type="ECO:0000313" key="4">
    <source>
        <dbReference type="Proteomes" id="UP000008144"/>
    </source>
</evidence>
<dbReference type="EMBL" id="EAAA01000705">
    <property type="status" value="NOT_ANNOTATED_CDS"/>
    <property type="molecule type" value="Genomic_DNA"/>
</dbReference>
<reference evidence="3" key="4">
    <citation type="submission" date="2025-09" db="UniProtKB">
        <authorList>
            <consortium name="Ensembl"/>
        </authorList>
    </citation>
    <scope>IDENTIFICATION</scope>
</reference>
<keyword evidence="2" id="KW-0732">Signal</keyword>
<name>F6QHT4_CIOIN</name>
<dbReference type="Ensembl" id="ENSCINT00000020155.3">
    <property type="protein sequence ID" value="ENSCINP00000020155.3"/>
    <property type="gene ID" value="ENSCING00000010035.3"/>
</dbReference>
<dbReference type="HOGENOM" id="CLU_2235606_0_0_1"/>
<reference evidence="3" key="3">
    <citation type="submission" date="2025-08" db="UniProtKB">
        <authorList>
            <consortium name="Ensembl"/>
        </authorList>
    </citation>
    <scope>IDENTIFICATION</scope>
</reference>
<feature type="region of interest" description="Disordered" evidence="1">
    <location>
        <begin position="37"/>
        <end position="72"/>
    </location>
</feature>
<reference evidence="3" key="2">
    <citation type="journal article" date="2008" name="Genome Biol.">
        <title>Improved genome assembly and evidence-based global gene model set for the chordate Ciona intestinalis: new insight into intron and operon populations.</title>
        <authorList>
            <person name="Satou Y."/>
            <person name="Mineta K."/>
            <person name="Ogasawara M."/>
            <person name="Sasakura Y."/>
            <person name="Shoguchi E."/>
            <person name="Ueno K."/>
            <person name="Yamada L."/>
            <person name="Matsumoto J."/>
            <person name="Wasserscheid J."/>
            <person name="Dewar K."/>
            <person name="Wiley G.B."/>
            <person name="Macmil S.L."/>
            <person name="Roe B.A."/>
            <person name="Zeller R.W."/>
            <person name="Hastings K.E."/>
            <person name="Lemaire P."/>
            <person name="Lindquist E."/>
            <person name="Endo T."/>
            <person name="Hotta K."/>
            <person name="Inaba K."/>
        </authorList>
    </citation>
    <scope>NUCLEOTIDE SEQUENCE [LARGE SCALE GENOMIC DNA]</scope>
    <source>
        <strain evidence="3">wild type</strain>
    </source>
</reference>
<sequence length="105" mass="11365">MLVLCLWIVVIIAEQVPTAVSNQHHCPGYTVVQNFGPDAEPTLTQNHTRGAPGKVGKKGPKGDIGEKGAKGDAGITPHYNEINLLKQQVAQLIKRIDMMDTPEIL</sequence>
<evidence type="ECO:0000256" key="2">
    <source>
        <dbReference type="SAM" id="SignalP"/>
    </source>
</evidence>
<feature type="compositionally biased region" description="Basic and acidic residues" evidence="1">
    <location>
        <begin position="60"/>
        <end position="70"/>
    </location>
</feature>
<evidence type="ECO:0000313" key="3">
    <source>
        <dbReference type="Ensembl" id="ENSCINP00000020155.3"/>
    </source>
</evidence>
<dbReference type="InParanoid" id="F6QHT4"/>
<keyword evidence="4" id="KW-1185">Reference proteome</keyword>
<dbReference type="AlphaFoldDB" id="F6QHT4"/>
<feature type="signal peptide" evidence="2">
    <location>
        <begin position="1"/>
        <end position="21"/>
    </location>
</feature>
<proteinExistence type="predicted"/>